<dbReference type="PANTHER" id="PTHR45873:SF1">
    <property type="entry name" value="DNA POLYMERASE ETA"/>
    <property type="match status" value="1"/>
</dbReference>
<evidence type="ECO:0000259" key="11">
    <source>
        <dbReference type="PROSITE" id="PS50173"/>
    </source>
</evidence>
<dbReference type="AlphaFoldDB" id="A0A9W8AQ40"/>
<dbReference type="Proteomes" id="UP001150925">
    <property type="component" value="Unassembled WGS sequence"/>
</dbReference>
<feature type="domain" description="UmuC" evidence="11">
    <location>
        <begin position="44"/>
        <end position="262"/>
    </location>
</feature>
<dbReference type="InterPro" id="IPR043502">
    <property type="entry name" value="DNA/RNA_pol_sf"/>
</dbReference>
<dbReference type="InterPro" id="IPR017961">
    <property type="entry name" value="DNA_pol_Y-fam_little_finger"/>
</dbReference>
<feature type="region of interest" description="Disordered" evidence="10">
    <location>
        <begin position="499"/>
        <end position="527"/>
    </location>
</feature>
<feature type="compositionally biased region" description="Basic and acidic residues" evidence="10">
    <location>
        <begin position="111"/>
        <end position="121"/>
    </location>
</feature>
<dbReference type="Gene3D" id="3.30.1490.100">
    <property type="entry name" value="DNA polymerase, Y-family, little finger domain"/>
    <property type="match status" value="1"/>
</dbReference>
<dbReference type="InterPro" id="IPR052230">
    <property type="entry name" value="DNA_polymerase_eta"/>
</dbReference>
<proteinExistence type="predicted"/>
<dbReference type="GO" id="GO:0042276">
    <property type="term" value="P:error-prone translesion synthesis"/>
    <property type="evidence" value="ECO:0007669"/>
    <property type="project" value="TreeGrafter"/>
</dbReference>
<dbReference type="GO" id="GO:0003887">
    <property type="term" value="F:DNA-directed DNA polymerase activity"/>
    <property type="evidence" value="ECO:0007669"/>
    <property type="project" value="TreeGrafter"/>
</dbReference>
<name>A0A9W8AQ40_9FUNG</name>
<evidence type="ECO:0000256" key="1">
    <source>
        <dbReference type="ARBA" id="ARBA00004123"/>
    </source>
</evidence>
<dbReference type="InterPro" id="IPR036775">
    <property type="entry name" value="DNA_pol_Y-fam_lit_finger_sf"/>
</dbReference>
<evidence type="ECO:0000256" key="3">
    <source>
        <dbReference type="ARBA" id="ARBA00022723"/>
    </source>
</evidence>
<gene>
    <name evidence="13" type="primary">eso1</name>
    <name evidence="13" type="ORF">IWQ62_005351</name>
</gene>
<dbReference type="InterPro" id="IPR041298">
    <property type="entry name" value="UBZ3"/>
</dbReference>
<dbReference type="Gene3D" id="1.10.150.20">
    <property type="entry name" value="5' to 3' exonuclease, C-terminal subdomain"/>
    <property type="match status" value="1"/>
</dbReference>
<reference evidence="13" key="1">
    <citation type="submission" date="2022-07" db="EMBL/GenBank/DDBJ databases">
        <title>Phylogenomic reconstructions and comparative analyses of Kickxellomycotina fungi.</title>
        <authorList>
            <person name="Reynolds N.K."/>
            <person name="Stajich J.E."/>
            <person name="Barry K."/>
            <person name="Grigoriev I.V."/>
            <person name="Crous P."/>
            <person name="Smith M.E."/>
        </authorList>
    </citation>
    <scope>NUCLEOTIDE SEQUENCE</scope>
    <source>
        <strain evidence="13">RSA 1196</strain>
    </source>
</reference>
<comment type="caution">
    <text evidence="13">The sequence shown here is derived from an EMBL/GenBank/DDBJ whole genome shotgun (WGS) entry which is preliminary data.</text>
</comment>
<dbReference type="SUPFAM" id="SSF56672">
    <property type="entry name" value="DNA/RNA polymerases"/>
    <property type="match status" value="1"/>
</dbReference>
<evidence type="ECO:0000313" key="14">
    <source>
        <dbReference type="Proteomes" id="UP001150925"/>
    </source>
</evidence>
<dbReference type="GO" id="GO:0035861">
    <property type="term" value="C:site of double-strand break"/>
    <property type="evidence" value="ECO:0007669"/>
    <property type="project" value="TreeGrafter"/>
</dbReference>
<feature type="non-terminal residue" evidence="13">
    <location>
        <position position="1"/>
    </location>
</feature>
<evidence type="ECO:0000259" key="12">
    <source>
        <dbReference type="PROSITE" id="PS51907"/>
    </source>
</evidence>
<keyword evidence="3" id="KW-0479">Metal-binding</keyword>
<dbReference type="InterPro" id="IPR001126">
    <property type="entry name" value="UmuC"/>
</dbReference>
<keyword evidence="8" id="KW-0539">Nucleus</keyword>
<dbReference type="Gene3D" id="3.30.70.270">
    <property type="match status" value="1"/>
</dbReference>
<feature type="compositionally biased region" description="Polar residues" evidence="10">
    <location>
        <begin position="585"/>
        <end position="598"/>
    </location>
</feature>
<dbReference type="InterPro" id="IPR043128">
    <property type="entry name" value="Rev_trsase/Diguanyl_cyclase"/>
</dbReference>
<keyword evidence="2 13" id="KW-0808">Transferase</keyword>
<keyword evidence="7" id="KW-0234">DNA repair</keyword>
<feature type="non-terminal residue" evidence="13">
    <location>
        <position position="598"/>
    </location>
</feature>
<dbReference type="Gene3D" id="3.40.1170.60">
    <property type="match status" value="1"/>
</dbReference>
<keyword evidence="4" id="KW-0227">DNA damage</keyword>
<comment type="subcellular location">
    <subcellularLocation>
        <location evidence="1">Nucleus</location>
    </subcellularLocation>
</comment>
<dbReference type="PROSITE" id="PS50173">
    <property type="entry name" value="UMUC"/>
    <property type="match status" value="1"/>
</dbReference>
<dbReference type="Pfam" id="PF18439">
    <property type="entry name" value="zf_UBZ"/>
    <property type="match status" value="1"/>
</dbReference>
<dbReference type="GO" id="GO:0005634">
    <property type="term" value="C:nucleus"/>
    <property type="evidence" value="ECO:0007669"/>
    <property type="project" value="UniProtKB-SubCell"/>
</dbReference>
<dbReference type="SUPFAM" id="SSF100879">
    <property type="entry name" value="Lesion bypass DNA polymerase (Y-family), little finger domain"/>
    <property type="match status" value="1"/>
</dbReference>
<feature type="region of interest" description="Disordered" evidence="10">
    <location>
        <begin position="101"/>
        <end position="121"/>
    </location>
</feature>
<dbReference type="GO" id="GO:0070987">
    <property type="term" value="P:error-free translesion synthesis"/>
    <property type="evidence" value="ECO:0007669"/>
    <property type="project" value="UniProtKB-ARBA"/>
</dbReference>
<feature type="domain" description="UBZ3-type" evidence="12">
    <location>
        <begin position="527"/>
        <end position="572"/>
    </location>
</feature>
<evidence type="ECO:0000256" key="9">
    <source>
        <dbReference type="ARBA" id="ARBA00044975"/>
    </source>
</evidence>
<dbReference type="FunFam" id="1.10.150.20:FF:000014">
    <property type="entry name" value="Polymerase (DNA directed), eta"/>
    <property type="match status" value="1"/>
</dbReference>
<organism evidence="13 14">
    <name type="scientific">Dispira parvispora</name>
    <dbReference type="NCBI Taxonomy" id="1520584"/>
    <lineage>
        <taxon>Eukaryota</taxon>
        <taxon>Fungi</taxon>
        <taxon>Fungi incertae sedis</taxon>
        <taxon>Zoopagomycota</taxon>
        <taxon>Kickxellomycotina</taxon>
        <taxon>Dimargaritomycetes</taxon>
        <taxon>Dimargaritales</taxon>
        <taxon>Dimargaritaceae</taxon>
        <taxon>Dispira</taxon>
    </lineage>
</organism>
<dbReference type="Pfam" id="PF00817">
    <property type="entry name" value="IMS"/>
    <property type="match status" value="1"/>
</dbReference>
<dbReference type="GO" id="GO:0009314">
    <property type="term" value="P:response to radiation"/>
    <property type="evidence" value="ECO:0007669"/>
    <property type="project" value="TreeGrafter"/>
</dbReference>
<sequence>RLTSTEEALRHCPDLTLVHVATYRQGDTQYAYHKNPVAFTHKASLDPYRLASRRILGLLQRLCPVVEKASVDEAFLDVTDQVFNIMMELVEKGHVRLVTPPLDSAGPGDEETVHPDETSRVRDNEYRDQIPMAKLTPVVDWSVSLPVDKLVSFERLAMDNGEKLSYDFDHYSHVLVGDSPRHGITYGWEDLQLWVAAGLAAYMRFCVWNQLGYACSAGIAHNKTLAKLGSALNKPNQQTILRQSQVLAFLRDFPLQKIRALGGKAGTKVCQRLGVDTPGQLWSYTLDQLRRQFAPDFAEFLYRICRGIDDAPVKVQNNIKSMMAAKALRPVVTQWPQLVQWLKVLCGELYYRLQDEWTDRRRWPTTLVVTYRPPGSAGHSKSVPFPRQCLTFTASPDAIYQFTHRLLSAEVNTTGDHRSQNLLPCAHLAVGLQGFQSLDGGSGLAIDRQIKTWLEKSEVTRSTLTDPSPLVPYDTTPSEPLVLGTAAKESVSTLDQFLSSKVNPAPQPVSPSEKDSSRDYCSSSPMESEPTIVCERCTDKTRFGRMCKEIRIPITLWEEHLDYHMALDLQKESDREEHAQMPSRMITNNAAPSSPIQT</sequence>
<evidence type="ECO:0000313" key="13">
    <source>
        <dbReference type="EMBL" id="KAJ1956221.1"/>
    </source>
</evidence>
<evidence type="ECO:0000256" key="8">
    <source>
        <dbReference type="ARBA" id="ARBA00023242"/>
    </source>
</evidence>
<evidence type="ECO:0000256" key="10">
    <source>
        <dbReference type="SAM" id="MobiDB-lite"/>
    </source>
</evidence>
<evidence type="ECO:0000256" key="5">
    <source>
        <dbReference type="ARBA" id="ARBA00022771"/>
    </source>
</evidence>
<dbReference type="Pfam" id="PF21704">
    <property type="entry name" value="POLH-Rev1_HhH"/>
    <property type="match status" value="1"/>
</dbReference>
<feature type="region of interest" description="Disordered" evidence="10">
    <location>
        <begin position="573"/>
        <end position="598"/>
    </location>
</feature>
<keyword evidence="6" id="KW-0862">Zinc</keyword>
<evidence type="ECO:0000256" key="6">
    <source>
        <dbReference type="ARBA" id="ARBA00022833"/>
    </source>
</evidence>
<accession>A0A9W8AQ40</accession>
<evidence type="ECO:0000256" key="2">
    <source>
        <dbReference type="ARBA" id="ARBA00022679"/>
    </source>
</evidence>
<dbReference type="GO" id="GO:0008270">
    <property type="term" value="F:zinc ion binding"/>
    <property type="evidence" value="ECO:0007669"/>
    <property type="project" value="UniProtKB-KW"/>
</dbReference>
<dbReference type="Pfam" id="PF11799">
    <property type="entry name" value="IMS_C"/>
    <property type="match status" value="1"/>
</dbReference>
<keyword evidence="13" id="KW-0548">Nucleotidyltransferase</keyword>
<dbReference type="GO" id="GO:0003684">
    <property type="term" value="F:damaged DNA binding"/>
    <property type="evidence" value="ECO:0007669"/>
    <property type="project" value="InterPro"/>
</dbReference>
<dbReference type="GO" id="GO:0005657">
    <property type="term" value="C:replication fork"/>
    <property type="evidence" value="ECO:0007669"/>
    <property type="project" value="TreeGrafter"/>
</dbReference>
<dbReference type="EMBL" id="JANBPY010002165">
    <property type="protein sequence ID" value="KAJ1956221.1"/>
    <property type="molecule type" value="Genomic_DNA"/>
</dbReference>
<evidence type="ECO:0000256" key="7">
    <source>
        <dbReference type="ARBA" id="ARBA00023204"/>
    </source>
</evidence>
<protein>
    <recommendedName>
        <fullName evidence="9">DNA polymerase eta</fullName>
    </recommendedName>
</protein>
<evidence type="ECO:0000256" key="4">
    <source>
        <dbReference type="ARBA" id="ARBA00022763"/>
    </source>
</evidence>
<dbReference type="PIRSF" id="PIRSF036603">
    <property type="entry name" value="DPol_eta"/>
    <property type="match status" value="1"/>
</dbReference>
<keyword evidence="14" id="KW-1185">Reference proteome</keyword>
<dbReference type="GO" id="GO:0006281">
    <property type="term" value="P:DNA repair"/>
    <property type="evidence" value="ECO:0007669"/>
    <property type="project" value="UniProtKB-KW"/>
</dbReference>
<dbReference type="OrthoDB" id="5723at2759"/>
<keyword evidence="5" id="KW-0863">Zinc-finger</keyword>
<dbReference type="PROSITE" id="PS51907">
    <property type="entry name" value="ZF_UBZ3"/>
    <property type="match status" value="1"/>
</dbReference>
<dbReference type="PANTHER" id="PTHR45873">
    <property type="entry name" value="DNA POLYMERASE ETA"/>
    <property type="match status" value="1"/>
</dbReference>